<evidence type="ECO:0000256" key="6">
    <source>
        <dbReference type="PIRSR" id="PIRSR000183-1"/>
    </source>
</evidence>
<dbReference type="SUPFAM" id="SSF52283">
    <property type="entry name" value="Formate/glycerate dehydrogenase catalytic domain-like"/>
    <property type="match status" value="1"/>
</dbReference>
<keyword evidence="4 5" id="KW-0520">NAD</keyword>
<protein>
    <recommendedName>
        <fullName evidence="2 5">Alanine dehydrogenase</fullName>
        <ecNumber evidence="2 5">1.4.1.1</ecNumber>
    </recommendedName>
</protein>
<comment type="similarity">
    <text evidence="1 5">Belongs to the AlaDH/PNT family.</text>
</comment>
<evidence type="ECO:0000256" key="4">
    <source>
        <dbReference type="ARBA" id="ARBA00023027"/>
    </source>
</evidence>
<evidence type="ECO:0000256" key="3">
    <source>
        <dbReference type="ARBA" id="ARBA00023002"/>
    </source>
</evidence>
<dbReference type="GO" id="GO:0005886">
    <property type="term" value="C:plasma membrane"/>
    <property type="evidence" value="ECO:0007669"/>
    <property type="project" value="TreeGrafter"/>
</dbReference>
<organism evidence="11 12">
    <name type="scientific">OM182 bacterium BACL3 MAG-120507-bin80</name>
    <dbReference type="NCBI Taxonomy" id="1655577"/>
    <lineage>
        <taxon>Bacteria</taxon>
        <taxon>Pseudomonadati</taxon>
        <taxon>Pseudomonadota</taxon>
        <taxon>Gammaproteobacteria</taxon>
        <taxon>OMG group</taxon>
        <taxon>OM182 clade</taxon>
    </lineage>
</organism>
<comment type="catalytic activity">
    <reaction evidence="5">
        <text>L-alanine + NAD(+) + H2O = pyruvate + NH4(+) + NADH + H(+)</text>
        <dbReference type="Rhea" id="RHEA:18405"/>
        <dbReference type="ChEBI" id="CHEBI:15361"/>
        <dbReference type="ChEBI" id="CHEBI:15377"/>
        <dbReference type="ChEBI" id="CHEBI:15378"/>
        <dbReference type="ChEBI" id="CHEBI:28938"/>
        <dbReference type="ChEBI" id="CHEBI:57540"/>
        <dbReference type="ChEBI" id="CHEBI:57945"/>
        <dbReference type="ChEBI" id="CHEBI:57972"/>
        <dbReference type="EC" id="1.4.1.1"/>
    </reaction>
</comment>
<feature type="binding site" evidence="8">
    <location>
        <position position="198"/>
    </location>
    <ligand>
        <name>NAD(+)</name>
        <dbReference type="ChEBI" id="CHEBI:57540"/>
    </ligand>
</feature>
<dbReference type="CDD" id="cd05305">
    <property type="entry name" value="L-AlaDH"/>
    <property type="match status" value="1"/>
</dbReference>
<evidence type="ECO:0000313" key="11">
    <source>
        <dbReference type="EMBL" id="KRO72259.1"/>
    </source>
</evidence>
<dbReference type="InterPro" id="IPR036291">
    <property type="entry name" value="NAD(P)-bd_dom_sf"/>
</dbReference>
<feature type="domain" description="Alanine dehydrogenase/pyridine nucleotide transhydrogenase NAD(H)-binding" evidence="9">
    <location>
        <begin position="149"/>
        <end position="297"/>
    </location>
</feature>
<keyword evidence="3 5" id="KW-0560">Oxidoreductase</keyword>
<feature type="binding site" evidence="8">
    <location>
        <begin position="298"/>
        <end position="301"/>
    </location>
    <ligand>
        <name>NAD(+)</name>
        <dbReference type="ChEBI" id="CHEBI:57540"/>
    </ligand>
</feature>
<accession>A0A0R2SI00</accession>
<dbReference type="EC" id="1.4.1.1" evidence="2 5"/>
<dbReference type="GO" id="GO:0042853">
    <property type="term" value="P:L-alanine catabolic process"/>
    <property type="evidence" value="ECO:0007669"/>
    <property type="project" value="InterPro"/>
</dbReference>
<comment type="caution">
    <text evidence="11">The sequence shown here is derived from an EMBL/GenBank/DDBJ whole genome shotgun (WGS) entry which is preliminary data.</text>
</comment>
<feature type="binding site" evidence="8">
    <location>
        <position position="134"/>
    </location>
    <ligand>
        <name>NAD(+)</name>
        <dbReference type="ChEBI" id="CHEBI:57540"/>
    </ligand>
</feature>
<feature type="binding site" evidence="8">
    <location>
        <position position="279"/>
    </location>
    <ligand>
        <name>NAD(+)</name>
        <dbReference type="ChEBI" id="CHEBI:57540"/>
    </ligand>
</feature>
<dbReference type="FunFam" id="3.40.50.720:FF:000049">
    <property type="entry name" value="Alanine dehydrogenase"/>
    <property type="match status" value="1"/>
</dbReference>
<dbReference type="InterPro" id="IPR007886">
    <property type="entry name" value="AlaDH/PNT_N"/>
</dbReference>
<evidence type="ECO:0000256" key="2">
    <source>
        <dbReference type="ARBA" id="ARBA00012897"/>
    </source>
</evidence>
<feature type="binding site" evidence="7">
    <location>
        <position position="15"/>
    </location>
    <ligand>
        <name>substrate</name>
    </ligand>
</feature>
<dbReference type="GO" id="GO:0000286">
    <property type="term" value="F:alanine dehydrogenase activity"/>
    <property type="evidence" value="ECO:0007669"/>
    <property type="project" value="UniProtKB-UniRule"/>
</dbReference>
<name>A0A0R2SI00_9GAMM</name>
<dbReference type="Pfam" id="PF01262">
    <property type="entry name" value="AlaDh_PNT_C"/>
    <property type="match status" value="1"/>
</dbReference>
<dbReference type="InterPro" id="IPR008141">
    <property type="entry name" value="Ala_DH"/>
</dbReference>
<dbReference type="PANTHER" id="PTHR42795">
    <property type="entry name" value="ALANINE DEHYDROGENASE"/>
    <property type="match status" value="1"/>
</dbReference>
<dbReference type="SMART" id="SM01002">
    <property type="entry name" value="AlaDh_PNT_C"/>
    <property type="match status" value="1"/>
</dbReference>
<keyword evidence="8" id="KW-0547">Nucleotide-binding</keyword>
<dbReference type="PANTHER" id="PTHR42795:SF1">
    <property type="entry name" value="ALANINE DEHYDROGENASE"/>
    <property type="match status" value="1"/>
</dbReference>
<feature type="active site" description="Proton donor/acceptor" evidence="6">
    <location>
        <position position="270"/>
    </location>
</feature>
<dbReference type="SMART" id="SM01003">
    <property type="entry name" value="AlaDh_PNT_N"/>
    <property type="match status" value="1"/>
</dbReference>
<evidence type="ECO:0000256" key="5">
    <source>
        <dbReference type="PIRNR" id="PIRNR000183"/>
    </source>
</evidence>
<dbReference type="SUPFAM" id="SSF51735">
    <property type="entry name" value="NAD(P)-binding Rossmann-fold domains"/>
    <property type="match status" value="1"/>
</dbReference>
<dbReference type="NCBIfam" id="TIGR00518">
    <property type="entry name" value="alaDH"/>
    <property type="match status" value="1"/>
</dbReference>
<dbReference type="Pfam" id="PF05222">
    <property type="entry name" value="AlaDh_PNT_N"/>
    <property type="match status" value="1"/>
</dbReference>
<dbReference type="PIRSF" id="PIRSF000183">
    <property type="entry name" value="Alanine_dh"/>
    <property type="match status" value="1"/>
</dbReference>
<feature type="domain" description="Alanine dehydrogenase/pyridine nucleotide transhydrogenase N-terminal" evidence="10">
    <location>
        <begin position="4"/>
        <end position="137"/>
    </location>
</feature>
<feature type="binding site" evidence="8">
    <location>
        <begin position="267"/>
        <end position="270"/>
    </location>
    <ligand>
        <name>NAD(+)</name>
        <dbReference type="ChEBI" id="CHEBI:57540"/>
    </ligand>
</feature>
<dbReference type="EMBL" id="LIBB01000084">
    <property type="protein sequence ID" value="KRO72259.1"/>
    <property type="molecule type" value="Genomic_DNA"/>
</dbReference>
<evidence type="ECO:0000256" key="1">
    <source>
        <dbReference type="ARBA" id="ARBA00005689"/>
    </source>
</evidence>
<feature type="binding site" evidence="8">
    <location>
        <position position="203"/>
    </location>
    <ligand>
        <name>NAD(+)</name>
        <dbReference type="ChEBI" id="CHEBI:57540"/>
    </ligand>
</feature>
<evidence type="ECO:0000313" key="12">
    <source>
        <dbReference type="Proteomes" id="UP000051934"/>
    </source>
</evidence>
<evidence type="ECO:0000259" key="9">
    <source>
        <dbReference type="SMART" id="SM01002"/>
    </source>
</evidence>
<dbReference type="AlphaFoldDB" id="A0A0R2SI00"/>
<evidence type="ECO:0000256" key="7">
    <source>
        <dbReference type="PIRSR" id="PIRSR000183-2"/>
    </source>
</evidence>
<gene>
    <name evidence="11" type="ORF">ABR69_10835</name>
</gene>
<feature type="binding site" evidence="7">
    <location>
        <position position="75"/>
    </location>
    <ligand>
        <name>substrate</name>
    </ligand>
</feature>
<evidence type="ECO:0000259" key="10">
    <source>
        <dbReference type="SMART" id="SM01003"/>
    </source>
</evidence>
<dbReference type="Proteomes" id="UP000051934">
    <property type="component" value="Unassembled WGS sequence"/>
</dbReference>
<dbReference type="GO" id="GO:0000166">
    <property type="term" value="F:nucleotide binding"/>
    <property type="evidence" value="ECO:0007669"/>
    <property type="project" value="UniProtKB-KW"/>
</dbReference>
<dbReference type="InterPro" id="IPR007698">
    <property type="entry name" value="AlaDH/PNT_NAD(H)-bd"/>
</dbReference>
<sequence>MLIGVPKEIKNHEYRIGLTPAGVRELVGAGHQVLVETQGGTAIGLTDEQYADAGAEVVVSAAEIFERAELIVKVKEPQPSECKQLRPNQTLFTYLHLAPDPEQTKLLLASGATCIAYETVTGHNNSLPLLAPMSEVAGRMSIQEAALCLEKSKGGSGVLLGGVPGVEAGKVVVLGGGVVGLNAARMALGLGADVILLDRSLPRLRQIDELFDGRIKTLYSTTDAIETQLKSADAVIGAVLIPGASAPKLVTREMLSLMKPGSVLVDVAIDQGGCFETSRATTHQDPTYVVDGIIHYCVANMPGGVARTSTFALTNATLPFVMSLAKKGAEEAMRSDAHLLNGLNVYRGVLTVPAVAEAQGLSYVEPAEALQHGGLQASA</sequence>
<feature type="binding site" evidence="8">
    <location>
        <begin position="239"/>
        <end position="240"/>
    </location>
    <ligand>
        <name>NAD(+)</name>
        <dbReference type="ChEBI" id="CHEBI:57540"/>
    </ligand>
</feature>
<feature type="active site" description="Proton donor/acceptor" evidence="6">
    <location>
        <position position="96"/>
    </location>
</feature>
<evidence type="ECO:0000256" key="8">
    <source>
        <dbReference type="PIRSR" id="PIRSR000183-3"/>
    </source>
</evidence>
<dbReference type="InterPro" id="IPR008143">
    <property type="entry name" value="Ala_DH/PNT_CS2"/>
</dbReference>
<dbReference type="PROSITE" id="PS00837">
    <property type="entry name" value="ALADH_PNT_2"/>
    <property type="match status" value="1"/>
</dbReference>
<dbReference type="Gene3D" id="3.40.50.720">
    <property type="entry name" value="NAD(P)-binding Rossmann-like Domain"/>
    <property type="match status" value="2"/>
</dbReference>
<proteinExistence type="inferred from homology"/>
<reference evidence="11 12" key="1">
    <citation type="submission" date="2015-10" db="EMBL/GenBank/DDBJ databases">
        <title>Metagenome-Assembled Genomes uncover a global brackish microbiome.</title>
        <authorList>
            <person name="Hugerth L.W."/>
            <person name="Larsson J."/>
            <person name="Alneberg J."/>
            <person name="Lindh M.V."/>
            <person name="Legrand C."/>
            <person name="Pinhassi J."/>
            <person name="Andersson A.F."/>
        </authorList>
    </citation>
    <scope>NUCLEOTIDE SEQUENCE [LARGE SCALE GENOMIC DNA]</scope>
    <source>
        <strain evidence="11">BACL4 MAG-120507-bin80</strain>
    </source>
</reference>
<feature type="binding site" evidence="8">
    <location>
        <position position="220"/>
    </location>
    <ligand>
        <name>NAD(+)</name>
        <dbReference type="ChEBI" id="CHEBI:57540"/>
    </ligand>
</feature>